<dbReference type="Pfam" id="PF00501">
    <property type="entry name" value="AMP-binding"/>
    <property type="match status" value="1"/>
</dbReference>
<dbReference type="PROSITE" id="PS00455">
    <property type="entry name" value="AMP_BINDING"/>
    <property type="match status" value="1"/>
</dbReference>
<dbReference type="Pfam" id="PF13193">
    <property type="entry name" value="AMP-binding_C"/>
    <property type="match status" value="1"/>
</dbReference>
<dbReference type="EMBL" id="RAWE01000004">
    <property type="protein sequence ID" value="RKH07389.1"/>
    <property type="molecule type" value="Genomic_DNA"/>
</dbReference>
<dbReference type="InterPro" id="IPR000873">
    <property type="entry name" value="AMP-dep_synth/lig_dom"/>
</dbReference>
<evidence type="ECO:0000313" key="3">
    <source>
        <dbReference type="EMBL" id="RKH07389.1"/>
    </source>
</evidence>
<keyword evidence="4" id="KW-1185">Reference proteome</keyword>
<dbReference type="AlphaFoldDB" id="A0A3A8KJT9"/>
<dbReference type="RefSeq" id="WP_120600814.1">
    <property type="nucleotide sequence ID" value="NZ_RAWE01000004.1"/>
</dbReference>
<dbReference type="PANTHER" id="PTHR45527">
    <property type="entry name" value="NONRIBOSOMAL PEPTIDE SYNTHETASE"/>
    <property type="match status" value="1"/>
</dbReference>
<dbReference type="OrthoDB" id="9799237at2"/>
<gene>
    <name evidence="3" type="ORF">D7X32_02135</name>
</gene>
<reference evidence="4" key="1">
    <citation type="submission" date="2018-09" db="EMBL/GenBank/DDBJ databases">
        <authorList>
            <person name="Livingstone P.G."/>
            <person name="Whitworth D.E."/>
        </authorList>
    </citation>
    <scope>NUCLEOTIDE SEQUENCE [LARGE SCALE GENOMIC DNA]</scope>
    <source>
        <strain evidence="4">CA043D</strain>
    </source>
</reference>
<sequence length="520" mass="56389">MLLSDFLLQHGRTAPERDALVHDGVRWDHARLAAEVARYRTALAELGLGRGDRVVSRMEADPDAIALLIATMALGAAYVPVAPELPPARFEAILARLEPAAVVVSSDLRDAPGVPPGTQVGPLVVARTAHPVSGDTTAPGPEDAAYIIMTSGSTGQPKGIVMTHGAAVNTLRGFSELGVPSSARVGTISPLHFDFAMFDVGMALGNGATLVQVPRMLAYQPRGLVEYLDEHRVTQMHSVPSVWRPLLTEGDASLLGGLRHLDTILYAAESFPAKDVHTLQGWRPDLRIVQCFGHSESIGCCFKTFANPAATFKGRLSLGVALRGTEMFALDEAGREIGVGEEGELYVRGPHLFRGYWRDEAQTRQRLVPDPRTGEGAVFRSGDVVTRDEQGEFYFIGRLDHQVKVGGNRVELSEIEHVVEGDPDVAAAVAVVPADEARATLTCFVVVRGSKPWNELMVRLRSRMSAAMPRYMVPRHLRRLESFPVLSNGKVDRLRLAQMAAEPEAPAPLRTPRNPSLEVP</sequence>
<feature type="domain" description="AMP-binding enzyme C-terminal" evidence="2">
    <location>
        <begin position="414"/>
        <end position="490"/>
    </location>
</feature>
<dbReference type="GO" id="GO:0031177">
    <property type="term" value="F:phosphopantetheine binding"/>
    <property type="evidence" value="ECO:0007669"/>
    <property type="project" value="TreeGrafter"/>
</dbReference>
<accession>A0A3A8KJT9</accession>
<dbReference type="GO" id="GO:0005737">
    <property type="term" value="C:cytoplasm"/>
    <property type="evidence" value="ECO:0007669"/>
    <property type="project" value="TreeGrafter"/>
</dbReference>
<name>A0A3A8KJT9_9BACT</name>
<feature type="domain" description="AMP-dependent synthetase/ligase" evidence="1">
    <location>
        <begin position="10"/>
        <end position="357"/>
    </location>
</feature>
<dbReference type="InterPro" id="IPR042099">
    <property type="entry name" value="ANL_N_sf"/>
</dbReference>
<proteinExistence type="predicted"/>
<dbReference type="GO" id="GO:0043041">
    <property type="term" value="P:amino acid activation for nonribosomal peptide biosynthetic process"/>
    <property type="evidence" value="ECO:0007669"/>
    <property type="project" value="TreeGrafter"/>
</dbReference>
<dbReference type="InterPro" id="IPR025110">
    <property type="entry name" value="AMP-bd_C"/>
</dbReference>
<dbReference type="Gene3D" id="3.30.300.30">
    <property type="match status" value="1"/>
</dbReference>
<evidence type="ECO:0000259" key="1">
    <source>
        <dbReference type="Pfam" id="PF00501"/>
    </source>
</evidence>
<dbReference type="GO" id="GO:0044550">
    <property type="term" value="P:secondary metabolite biosynthetic process"/>
    <property type="evidence" value="ECO:0007669"/>
    <property type="project" value="TreeGrafter"/>
</dbReference>
<dbReference type="SUPFAM" id="SSF56801">
    <property type="entry name" value="Acetyl-CoA synthetase-like"/>
    <property type="match status" value="1"/>
</dbReference>
<dbReference type="InterPro" id="IPR020845">
    <property type="entry name" value="AMP-binding_CS"/>
</dbReference>
<evidence type="ECO:0000313" key="4">
    <source>
        <dbReference type="Proteomes" id="UP000268313"/>
    </source>
</evidence>
<comment type="caution">
    <text evidence="3">The sequence shown here is derived from an EMBL/GenBank/DDBJ whole genome shotgun (WGS) entry which is preliminary data.</text>
</comment>
<dbReference type="Proteomes" id="UP000268313">
    <property type="component" value="Unassembled WGS sequence"/>
</dbReference>
<protein>
    <submittedName>
        <fullName evidence="3">AMP-dependent synthetase</fullName>
    </submittedName>
</protein>
<dbReference type="PANTHER" id="PTHR45527:SF1">
    <property type="entry name" value="FATTY ACID SYNTHASE"/>
    <property type="match status" value="1"/>
</dbReference>
<dbReference type="InterPro" id="IPR045851">
    <property type="entry name" value="AMP-bd_C_sf"/>
</dbReference>
<organism evidence="3 4">
    <name type="scientific">Corallococcus carmarthensis</name>
    <dbReference type="NCBI Taxonomy" id="2316728"/>
    <lineage>
        <taxon>Bacteria</taxon>
        <taxon>Pseudomonadati</taxon>
        <taxon>Myxococcota</taxon>
        <taxon>Myxococcia</taxon>
        <taxon>Myxococcales</taxon>
        <taxon>Cystobacterineae</taxon>
        <taxon>Myxococcaceae</taxon>
        <taxon>Corallococcus</taxon>
    </lineage>
</organism>
<dbReference type="Gene3D" id="3.40.50.12780">
    <property type="entry name" value="N-terminal domain of ligase-like"/>
    <property type="match status" value="1"/>
</dbReference>
<evidence type="ECO:0000259" key="2">
    <source>
        <dbReference type="Pfam" id="PF13193"/>
    </source>
</evidence>